<feature type="region of interest" description="Disordered" evidence="1">
    <location>
        <begin position="1"/>
        <end position="20"/>
    </location>
</feature>
<sequence>MTESIISCSPPPYDTSEDIAVNRSAASTFNPGSVSSSPHILPNPAPVVLSRPSPTLPEANVQLYDPHGARNITTSSPSSQRSQPSRSLEPFGRPPGYVIAGTPTTNMVYLFSNIGDNAMLLIPAPNAPDTRPKYHISVGMNCFIPSSYITTIRRGATQEGPMVGDFEMGIADKTATLSIGGNEFPIGDVLGKSGPRRRGLWDWKFVNHGLFWDCKKNPRMCFSFDKKMLFAIFTPVTNLRQPGTPAELPQLEVTPQGQPFFDDILMSIMIIERWRLTPTSGGHKRLFN</sequence>
<reference evidence="2" key="1">
    <citation type="submission" date="2023-06" db="EMBL/GenBank/DDBJ databases">
        <authorList>
            <consortium name="Lawrence Berkeley National Laboratory"/>
            <person name="Ahrendt S."/>
            <person name="Sahu N."/>
            <person name="Indic B."/>
            <person name="Wong-Bajracharya J."/>
            <person name="Merenyi Z."/>
            <person name="Ke H.-M."/>
            <person name="Monk M."/>
            <person name="Kocsube S."/>
            <person name="Drula E."/>
            <person name="Lipzen A."/>
            <person name="Balint B."/>
            <person name="Henrissat B."/>
            <person name="Andreopoulos B."/>
            <person name="Martin F.M."/>
            <person name="Harder C.B."/>
            <person name="Rigling D."/>
            <person name="Ford K.L."/>
            <person name="Foster G.D."/>
            <person name="Pangilinan J."/>
            <person name="Papanicolaou A."/>
            <person name="Barry K."/>
            <person name="LaButti K."/>
            <person name="Viragh M."/>
            <person name="Koriabine M."/>
            <person name="Yan M."/>
            <person name="Riley R."/>
            <person name="Champramary S."/>
            <person name="Plett K.L."/>
            <person name="Tsai I.J."/>
            <person name="Slot J."/>
            <person name="Sipos G."/>
            <person name="Plett J."/>
            <person name="Nagy L.G."/>
            <person name="Grigoriev I.V."/>
        </authorList>
    </citation>
    <scope>NUCLEOTIDE SEQUENCE</scope>
    <source>
        <strain evidence="2">ICMP 16352</strain>
    </source>
</reference>
<protein>
    <submittedName>
        <fullName evidence="2">Uncharacterized protein</fullName>
    </submittedName>
</protein>
<feature type="compositionally biased region" description="Low complexity" evidence="1">
    <location>
        <begin position="75"/>
        <end position="87"/>
    </location>
</feature>
<evidence type="ECO:0000256" key="1">
    <source>
        <dbReference type="SAM" id="MobiDB-lite"/>
    </source>
</evidence>
<evidence type="ECO:0000313" key="2">
    <source>
        <dbReference type="EMBL" id="KAK0481707.1"/>
    </source>
</evidence>
<proteinExistence type="predicted"/>
<dbReference type="EMBL" id="JAUEPR010000008">
    <property type="protein sequence ID" value="KAK0481707.1"/>
    <property type="molecule type" value="Genomic_DNA"/>
</dbReference>
<accession>A0AA39UA35</accession>
<keyword evidence="3" id="KW-1185">Reference proteome</keyword>
<name>A0AA39UA35_9AGAR</name>
<comment type="caution">
    <text evidence="2">The sequence shown here is derived from an EMBL/GenBank/DDBJ whole genome shotgun (WGS) entry which is preliminary data.</text>
</comment>
<gene>
    <name evidence="2" type="ORF">IW261DRAFT_1094328</name>
</gene>
<dbReference type="Proteomes" id="UP001175227">
    <property type="component" value="Unassembled WGS sequence"/>
</dbReference>
<evidence type="ECO:0000313" key="3">
    <source>
        <dbReference type="Proteomes" id="UP001175227"/>
    </source>
</evidence>
<organism evidence="2 3">
    <name type="scientific">Armillaria novae-zelandiae</name>
    <dbReference type="NCBI Taxonomy" id="153914"/>
    <lineage>
        <taxon>Eukaryota</taxon>
        <taxon>Fungi</taxon>
        <taxon>Dikarya</taxon>
        <taxon>Basidiomycota</taxon>
        <taxon>Agaricomycotina</taxon>
        <taxon>Agaricomycetes</taxon>
        <taxon>Agaricomycetidae</taxon>
        <taxon>Agaricales</taxon>
        <taxon>Marasmiineae</taxon>
        <taxon>Physalacriaceae</taxon>
        <taxon>Armillaria</taxon>
    </lineage>
</organism>
<feature type="compositionally biased region" description="Polar residues" evidence="1">
    <location>
        <begin position="27"/>
        <end position="38"/>
    </location>
</feature>
<dbReference type="AlphaFoldDB" id="A0AA39UA35"/>
<feature type="region of interest" description="Disordered" evidence="1">
    <location>
        <begin position="27"/>
        <end position="97"/>
    </location>
</feature>